<accession>A0A162EW49</accession>
<comment type="caution">
    <text evidence="5">The sequence shown here is derived from an EMBL/GenBank/DDBJ whole genome shotgun (WGS) entry which is preliminary data.</text>
</comment>
<proteinExistence type="inferred from homology"/>
<comment type="cofactor">
    <cofactor evidence="4">
        <name>Mg(2+)</name>
        <dbReference type="ChEBI" id="CHEBI:18420"/>
    </cofactor>
    <text evidence="4">Divalent metal ions. Mg(2+) is the most effective.</text>
</comment>
<feature type="binding site" evidence="4">
    <location>
        <position position="8"/>
    </location>
    <ligand>
        <name>Mg(2+)</name>
        <dbReference type="ChEBI" id="CHEBI:18420"/>
    </ligand>
</feature>
<dbReference type="GO" id="GO:0005737">
    <property type="term" value="C:cytoplasm"/>
    <property type="evidence" value="ECO:0007669"/>
    <property type="project" value="TreeGrafter"/>
</dbReference>
<keyword evidence="1 4" id="KW-0479">Metal-binding</keyword>
<dbReference type="SUPFAM" id="SSF56784">
    <property type="entry name" value="HAD-like"/>
    <property type="match status" value="1"/>
</dbReference>
<feature type="active site" description="Proton donor" evidence="2">
    <location>
        <position position="10"/>
    </location>
</feature>
<feature type="binding site" evidence="3">
    <location>
        <begin position="41"/>
        <end position="43"/>
    </location>
    <ligand>
        <name>substrate</name>
    </ligand>
</feature>
<comment type="function">
    <text evidence="1">Catalyzes the dephosphorylation of 2-6 carbon acid sugars in vitro.</text>
</comment>
<evidence type="ECO:0000256" key="2">
    <source>
        <dbReference type="PIRSR" id="PIRSR000915-1"/>
    </source>
</evidence>
<dbReference type="InterPro" id="IPR006357">
    <property type="entry name" value="HAD-SF_hydro_IIA"/>
</dbReference>
<dbReference type="PIRSF" id="PIRSF000915">
    <property type="entry name" value="PGP-type_phosphatase"/>
    <property type="match status" value="1"/>
</dbReference>
<dbReference type="Pfam" id="PF13242">
    <property type="entry name" value="Hydrolase_like"/>
    <property type="match status" value="1"/>
</dbReference>
<evidence type="ECO:0000313" key="6">
    <source>
        <dbReference type="Proteomes" id="UP000075806"/>
    </source>
</evidence>
<keyword evidence="6" id="KW-1185">Reference proteome</keyword>
<feature type="binding site" evidence="3">
    <location>
        <position position="183"/>
    </location>
    <ligand>
        <name>substrate</name>
    </ligand>
</feature>
<dbReference type="InterPro" id="IPR023214">
    <property type="entry name" value="HAD_sf"/>
</dbReference>
<gene>
    <name evidence="5" type="ORF">AZF04_15285</name>
</gene>
<organism evidence="5 6">
    <name type="scientific">Alkalihalobacillus trypoxylicola</name>
    <dbReference type="NCBI Taxonomy" id="519424"/>
    <lineage>
        <taxon>Bacteria</taxon>
        <taxon>Bacillati</taxon>
        <taxon>Bacillota</taxon>
        <taxon>Bacilli</taxon>
        <taxon>Bacillales</taxon>
        <taxon>Bacillaceae</taxon>
        <taxon>Alkalihalobacillus</taxon>
    </lineage>
</organism>
<feature type="active site" description="Nucleophile" evidence="2">
    <location>
        <position position="8"/>
    </location>
</feature>
<dbReference type="GO" id="GO:0016791">
    <property type="term" value="F:phosphatase activity"/>
    <property type="evidence" value="ECO:0007669"/>
    <property type="project" value="TreeGrafter"/>
</dbReference>
<protein>
    <recommendedName>
        <fullName evidence="1">Acid sugar phosphatase</fullName>
        <ecNumber evidence="1">3.1.3.-</ecNumber>
    </recommendedName>
</protein>
<evidence type="ECO:0000256" key="3">
    <source>
        <dbReference type="PIRSR" id="PIRSR000915-2"/>
    </source>
</evidence>
<dbReference type="Gene3D" id="3.40.50.1000">
    <property type="entry name" value="HAD superfamily/HAD-like"/>
    <property type="match status" value="2"/>
</dbReference>
<dbReference type="Proteomes" id="UP000075806">
    <property type="component" value="Unassembled WGS sequence"/>
</dbReference>
<dbReference type="Pfam" id="PF13344">
    <property type="entry name" value="Hydrolase_6"/>
    <property type="match status" value="1"/>
</dbReference>
<dbReference type="GO" id="GO:0046872">
    <property type="term" value="F:metal ion binding"/>
    <property type="evidence" value="ECO:0007669"/>
    <property type="project" value="UniProtKB-KW"/>
</dbReference>
<dbReference type="RefSeq" id="WP_061947687.1">
    <property type="nucleotide sequence ID" value="NZ_LTAO01000004.1"/>
</dbReference>
<name>A0A162EW49_9BACI</name>
<dbReference type="OrthoDB" id="9810449at2"/>
<dbReference type="InterPro" id="IPR036412">
    <property type="entry name" value="HAD-like_sf"/>
</dbReference>
<feature type="binding site" evidence="4">
    <location>
        <position position="208"/>
    </location>
    <ligand>
        <name>Mg(2+)</name>
        <dbReference type="ChEBI" id="CHEBI:18420"/>
    </ligand>
</feature>
<evidence type="ECO:0000256" key="1">
    <source>
        <dbReference type="PIRNR" id="PIRNR000915"/>
    </source>
</evidence>
<feature type="binding site" evidence="4">
    <location>
        <position position="10"/>
    </location>
    <ligand>
        <name>Mg(2+)</name>
        <dbReference type="ChEBI" id="CHEBI:18420"/>
    </ligand>
</feature>
<keyword evidence="5" id="KW-0378">Hydrolase</keyword>
<dbReference type="NCBIfam" id="TIGR01460">
    <property type="entry name" value="HAD-SF-IIA"/>
    <property type="match status" value="1"/>
</dbReference>
<dbReference type="PANTHER" id="PTHR19288">
    <property type="entry name" value="4-NITROPHENYLPHOSPHATASE-RELATED"/>
    <property type="match status" value="1"/>
</dbReference>
<dbReference type="EC" id="3.1.3.-" evidence="1"/>
<keyword evidence="1 4" id="KW-0460">Magnesium</keyword>
<dbReference type="EMBL" id="LTAO01000004">
    <property type="protein sequence ID" value="KYG33876.1"/>
    <property type="molecule type" value="Genomic_DNA"/>
</dbReference>
<dbReference type="STRING" id="519424.AZF04_15285"/>
<dbReference type="PANTHER" id="PTHR19288:SF46">
    <property type="entry name" value="HALOACID DEHALOGENASE-LIKE HYDROLASE DOMAIN-CONTAINING PROTEIN 2"/>
    <property type="match status" value="1"/>
</dbReference>
<dbReference type="AlphaFoldDB" id="A0A162EW49"/>
<evidence type="ECO:0000313" key="5">
    <source>
        <dbReference type="EMBL" id="KYG33876.1"/>
    </source>
</evidence>
<evidence type="ECO:0000256" key="4">
    <source>
        <dbReference type="PIRSR" id="PIRSR000915-3"/>
    </source>
</evidence>
<sequence length="263" mass="29542">MTTGYIFDLDGTVYLSNQVIDGAKDTIEYIRTQGDKVVFLSNNSVYSREEYVNKLKSMDITVTLDEIINSSYVVAKYLKNNMLPGEKVWVLGELALLKELELHQIPLTHDPENANYVIISWDRDFTYHKLLQVYKAWQAGAKLFATNPDRTCPTDVGQIPDCGAIIGAIEGATGEKIDAVIGKPSRFMAEAAVNQLQLTYDQCFMIGDRIETDIKMGFEVGMKTIMVLSGITNEKMLKNSPFKPTYTLKSIKEVPTIMKQLMS</sequence>
<comment type="similarity">
    <text evidence="1">Belongs to the HAD-like hydrolase superfamily. NagD family.</text>
</comment>
<reference evidence="5" key="1">
    <citation type="submission" date="2016-02" db="EMBL/GenBank/DDBJ databases">
        <title>Genome sequence of Bacillus trypoxylicola KCTC 13244(T).</title>
        <authorList>
            <person name="Jeong H."/>
            <person name="Park S.-H."/>
            <person name="Choi S.-K."/>
        </authorList>
    </citation>
    <scope>NUCLEOTIDE SEQUENCE [LARGE SCALE GENOMIC DNA]</scope>
    <source>
        <strain evidence="5">KCTC 13244</strain>
    </source>
</reference>